<reference evidence="7" key="1">
    <citation type="journal article" date="2019" name="Int. J. Syst. Evol. Microbiol.">
        <title>The Global Catalogue of Microorganisms (GCM) 10K type strain sequencing project: providing services to taxonomists for standard genome sequencing and annotation.</title>
        <authorList>
            <consortium name="The Broad Institute Genomics Platform"/>
            <consortium name="The Broad Institute Genome Sequencing Center for Infectious Disease"/>
            <person name="Wu L."/>
            <person name="Ma J."/>
        </authorList>
    </citation>
    <scope>NUCLEOTIDE SEQUENCE [LARGE SCALE GENOMIC DNA]</scope>
    <source>
        <strain evidence="7">JCM 4087</strain>
    </source>
</reference>
<dbReference type="InterPro" id="IPR016187">
    <property type="entry name" value="CTDL_fold"/>
</dbReference>
<dbReference type="InterPro" id="IPR024775">
    <property type="entry name" value="DinB-like"/>
</dbReference>
<dbReference type="Pfam" id="PF12867">
    <property type="entry name" value="DinB_2"/>
    <property type="match status" value="1"/>
</dbReference>
<sequence>MATIAVASDTGLRERYLEVRKRSLAICEPLTAEDMMVQSCPEASPAKWHLAHTAWFFESFVLREFLPGCRLYDPDFSWLFNSYYQTFTEFPEKKLRSSFSRPGLITILSYRDYVDQGILRLLETGAPAEALTRIELGLHHEEQHQELLLTDIKHALFTNPLQPAYLDRDDEEPMPKVLPMEFFSYDGGLVEIGQNEIGQNRGDGFGFDNERPRHKTWLEPFQLGSRLVTCGEYLEFIEDKGYERPELWLSAGWDTVKAQGWQAPLYWQKSGGQWTVVSLRGKQRLDAAASSPVAHVSYFEADAYARWAGKRLPTEAEWESVAANAPITGNLLDTGSLEPRAANAFDSRQSLPAQLFGDCWEWTASAYLGYPGFVPLGGTLGEYNGKFMSGQMVLRGGSCVTPQRHIRASYRNFFPPETRWQFSGIRLASS</sequence>
<evidence type="ECO:0000259" key="4">
    <source>
        <dbReference type="Pfam" id="PF03781"/>
    </source>
</evidence>
<evidence type="ECO:0000313" key="6">
    <source>
        <dbReference type="EMBL" id="MFC5862859.1"/>
    </source>
</evidence>
<dbReference type="SUPFAM" id="SSF109854">
    <property type="entry name" value="DinB/YfiT-like putative metalloenzymes"/>
    <property type="match status" value="1"/>
</dbReference>
<keyword evidence="7" id="KW-1185">Reference proteome</keyword>
<dbReference type="PANTHER" id="PTHR23150">
    <property type="entry name" value="SULFATASE MODIFYING FACTOR 1, 2"/>
    <property type="match status" value="1"/>
</dbReference>
<evidence type="ECO:0000256" key="3">
    <source>
        <dbReference type="ARBA" id="ARBA00037882"/>
    </source>
</evidence>
<dbReference type="Proteomes" id="UP001596091">
    <property type="component" value="Unassembled WGS sequence"/>
</dbReference>
<evidence type="ECO:0000256" key="1">
    <source>
        <dbReference type="ARBA" id="ARBA00023002"/>
    </source>
</evidence>
<dbReference type="PANTHER" id="PTHR23150:SF36">
    <property type="entry name" value="HERCYNINE OXYGENASE"/>
    <property type="match status" value="1"/>
</dbReference>
<evidence type="ECO:0000259" key="5">
    <source>
        <dbReference type="Pfam" id="PF12867"/>
    </source>
</evidence>
<dbReference type="InterPro" id="IPR034660">
    <property type="entry name" value="DinB/YfiT-like"/>
</dbReference>
<dbReference type="SUPFAM" id="SSF56436">
    <property type="entry name" value="C-type lectin-like"/>
    <property type="match status" value="1"/>
</dbReference>
<evidence type="ECO:0000313" key="7">
    <source>
        <dbReference type="Proteomes" id="UP001596091"/>
    </source>
</evidence>
<organism evidence="6 7">
    <name type="scientific">Acidicapsa dinghuensis</name>
    <dbReference type="NCBI Taxonomy" id="2218256"/>
    <lineage>
        <taxon>Bacteria</taxon>
        <taxon>Pseudomonadati</taxon>
        <taxon>Acidobacteriota</taxon>
        <taxon>Terriglobia</taxon>
        <taxon>Terriglobales</taxon>
        <taxon>Acidobacteriaceae</taxon>
        <taxon>Acidicapsa</taxon>
    </lineage>
</organism>
<proteinExistence type="predicted"/>
<gene>
    <name evidence="6" type="primary">egtB</name>
    <name evidence="6" type="ORF">ACFPT7_11195</name>
</gene>
<feature type="domain" description="Sulfatase-modifying factor enzyme-like" evidence="4">
    <location>
        <begin position="187"/>
        <end position="428"/>
    </location>
</feature>
<dbReference type="InterPro" id="IPR042095">
    <property type="entry name" value="SUMF_sf"/>
</dbReference>
<protein>
    <submittedName>
        <fullName evidence="6">Ergothioneine biosynthesis protein EgtB</fullName>
    </submittedName>
</protein>
<dbReference type="InterPro" id="IPR005532">
    <property type="entry name" value="SUMF_dom"/>
</dbReference>
<dbReference type="InterPro" id="IPR051043">
    <property type="entry name" value="Sulfatase_Mod_Factor_Kinase"/>
</dbReference>
<evidence type="ECO:0000256" key="2">
    <source>
        <dbReference type="ARBA" id="ARBA00023004"/>
    </source>
</evidence>
<dbReference type="RefSeq" id="WP_263336853.1">
    <property type="nucleotide sequence ID" value="NZ_JAGSYH010000003.1"/>
</dbReference>
<keyword evidence="2" id="KW-0408">Iron</keyword>
<comment type="pathway">
    <text evidence="3">Amino-acid biosynthesis; ergothioneine biosynthesis.</text>
</comment>
<keyword evidence="1" id="KW-0560">Oxidoreductase</keyword>
<dbReference type="InterPro" id="IPR017806">
    <property type="entry name" value="EgtB"/>
</dbReference>
<feature type="domain" description="DinB-like" evidence="5">
    <location>
        <begin position="18"/>
        <end position="135"/>
    </location>
</feature>
<dbReference type="Gene3D" id="3.90.1580.10">
    <property type="entry name" value="paralog of FGE (formylglycine-generating enzyme)"/>
    <property type="match status" value="1"/>
</dbReference>
<dbReference type="NCBIfam" id="TIGR03440">
    <property type="entry name" value="egtB_TIGR03440"/>
    <property type="match status" value="1"/>
</dbReference>
<dbReference type="Pfam" id="PF03781">
    <property type="entry name" value="FGE-sulfatase"/>
    <property type="match status" value="1"/>
</dbReference>
<name>A0ABW1EFW5_9BACT</name>
<dbReference type="EMBL" id="JBHSPH010000002">
    <property type="protein sequence ID" value="MFC5862859.1"/>
    <property type="molecule type" value="Genomic_DNA"/>
</dbReference>
<accession>A0ABW1EFW5</accession>
<comment type="caution">
    <text evidence="6">The sequence shown here is derived from an EMBL/GenBank/DDBJ whole genome shotgun (WGS) entry which is preliminary data.</text>
</comment>